<dbReference type="InterPro" id="IPR035965">
    <property type="entry name" value="PAS-like_dom_sf"/>
</dbReference>
<dbReference type="Proteomes" id="UP000886602">
    <property type="component" value="Unassembled WGS sequence"/>
</dbReference>
<dbReference type="InterPro" id="IPR000700">
    <property type="entry name" value="PAS-assoc_C"/>
</dbReference>
<dbReference type="CDD" id="cd16922">
    <property type="entry name" value="HATPase_EvgS-ArcB-TorS-like"/>
    <property type="match status" value="1"/>
</dbReference>
<dbReference type="Gene3D" id="3.30.565.10">
    <property type="entry name" value="Histidine kinase-like ATPase, C-terminal domain"/>
    <property type="match status" value="1"/>
</dbReference>
<dbReference type="InterPro" id="IPR036097">
    <property type="entry name" value="HisK_dim/P_sf"/>
</dbReference>
<dbReference type="InterPro" id="IPR033479">
    <property type="entry name" value="dCache_1"/>
</dbReference>
<evidence type="ECO:0000256" key="17">
    <source>
        <dbReference type="SAM" id="Phobius"/>
    </source>
</evidence>
<keyword evidence="12" id="KW-0902">Two-component regulatory system</keyword>
<dbReference type="SUPFAM" id="SSF55874">
    <property type="entry name" value="ATPase domain of HSP90 chaperone/DNA topoisomerase II/histidine kinase"/>
    <property type="match status" value="1"/>
</dbReference>
<feature type="transmembrane region" description="Helical" evidence="17">
    <location>
        <begin position="129"/>
        <end position="148"/>
    </location>
</feature>
<evidence type="ECO:0000256" key="14">
    <source>
        <dbReference type="ARBA" id="ARBA00058004"/>
    </source>
</evidence>
<dbReference type="InterPro" id="IPR013655">
    <property type="entry name" value="PAS_fold_3"/>
</dbReference>
<evidence type="ECO:0000256" key="13">
    <source>
        <dbReference type="ARBA" id="ARBA00023136"/>
    </source>
</evidence>
<dbReference type="CDD" id="cd00130">
    <property type="entry name" value="PAS"/>
    <property type="match status" value="1"/>
</dbReference>
<dbReference type="SUPFAM" id="SSF47384">
    <property type="entry name" value="Homodimeric domain of signal transducing histidine kinase"/>
    <property type="match status" value="1"/>
</dbReference>
<keyword evidence="6" id="KW-0808">Transferase</keyword>
<feature type="transmembrane region" description="Helical" evidence="17">
    <location>
        <begin position="160"/>
        <end position="180"/>
    </location>
</feature>
<keyword evidence="8" id="KW-0547">Nucleotide-binding</keyword>
<dbReference type="Pfam" id="PF02518">
    <property type="entry name" value="HATPase_c"/>
    <property type="match status" value="1"/>
</dbReference>
<dbReference type="SMART" id="SM00388">
    <property type="entry name" value="HisKA"/>
    <property type="match status" value="1"/>
</dbReference>
<evidence type="ECO:0000256" key="16">
    <source>
        <dbReference type="SAM" id="Coils"/>
    </source>
</evidence>
<keyword evidence="5" id="KW-0597">Phosphoprotein</keyword>
<dbReference type="InterPro" id="IPR001610">
    <property type="entry name" value="PAC"/>
</dbReference>
<dbReference type="Pfam" id="PF02743">
    <property type="entry name" value="dCache_1"/>
    <property type="match status" value="1"/>
</dbReference>
<evidence type="ECO:0000313" key="22">
    <source>
        <dbReference type="Proteomes" id="UP000886602"/>
    </source>
</evidence>
<evidence type="ECO:0000259" key="20">
    <source>
        <dbReference type="PROSITE" id="PS50113"/>
    </source>
</evidence>
<dbReference type="CDD" id="cd00082">
    <property type="entry name" value="HisKA"/>
    <property type="match status" value="1"/>
</dbReference>
<evidence type="ECO:0000256" key="5">
    <source>
        <dbReference type="ARBA" id="ARBA00022553"/>
    </source>
</evidence>
<dbReference type="InterPro" id="IPR005467">
    <property type="entry name" value="His_kinase_dom"/>
</dbReference>
<evidence type="ECO:0000256" key="2">
    <source>
        <dbReference type="ARBA" id="ARBA00004651"/>
    </source>
</evidence>
<dbReference type="SMART" id="SM00387">
    <property type="entry name" value="HATPase_c"/>
    <property type="match status" value="1"/>
</dbReference>
<dbReference type="InterPro" id="IPR000014">
    <property type="entry name" value="PAS"/>
</dbReference>
<feature type="transmembrane region" description="Helical" evidence="17">
    <location>
        <begin position="71"/>
        <end position="91"/>
    </location>
</feature>
<dbReference type="SUPFAM" id="SSF103190">
    <property type="entry name" value="Sensory domain-like"/>
    <property type="match status" value="1"/>
</dbReference>
<dbReference type="SMART" id="SM00091">
    <property type="entry name" value="PAS"/>
    <property type="match status" value="1"/>
</dbReference>
<feature type="domain" description="Histidine kinase" evidence="18">
    <location>
        <begin position="761"/>
        <end position="962"/>
    </location>
</feature>
<keyword evidence="4" id="KW-1003">Cell membrane</keyword>
<evidence type="ECO:0000256" key="3">
    <source>
        <dbReference type="ARBA" id="ARBA00012438"/>
    </source>
</evidence>
<feature type="transmembrane region" description="Helical" evidence="17">
    <location>
        <begin position="522"/>
        <end position="544"/>
    </location>
</feature>
<dbReference type="NCBIfam" id="TIGR00229">
    <property type="entry name" value="sensory_box"/>
    <property type="match status" value="1"/>
</dbReference>
<evidence type="ECO:0000256" key="8">
    <source>
        <dbReference type="ARBA" id="ARBA00022741"/>
    </source>
</evidence>
<dbReference type="PANTHER" id="PTHR43047:SF64">
    <property type="entry name" value="HISTIDINE KINASE CONTAINING CHEY-HOMOLOGOUS RECEIVER DOMAIN AND PAS DOMAIN-RELATED"/>
    <property type="match status" value="1"/>
</dbReference>
<dbReference type="PROSITE" id="PS50112">
    <property type="entry name" value="PAS"/>
    <property type="match status" value="1"/>
</dbReference>
<comment type="function">
    <text evidence="14">Member of the two-component regulatory system BvgS/BvgA. Phosphorylates BvgA via a four-step phosphorelay in response to environmental signals.</text>
</comment>
<feature type="domain" description="PAC" evidence="20">
    <location>
        <begin position="673"/>
        <end position="725"/>
    </location>
</feature>
<dbReference type="Gene3D" id="3.30.450.20">
    <property type="entry name" value="PAS domain"/>
    <property type="match status" value="3"/>
</dbReference>
<dbReference type="GO" id="GO:0000155">
    <property type="term" value="F:phosphorelay sensor kinase activity"/>
    <property type="evidence" value="ECO:0007669"/>
    <property type="project" value="InterPro"/>
</dbReference>
<evidence type="ECO:0000256" key="1">
    <source>
        <dbReference type="ARBA" id="ARBA00000085"/>
    </source>
</evidence>
<dbReference type="InterPro" id="IPR003594">
    <property type="entry name" value="HATPase_dom"/>
</dbReference>
<dbReference type="FunFam" id="3.30.565.10:FF:000010">
    <property type="entry name" value="Sensor histidine kinase RcsC"/>
    <property type="match status" value="1"/>
</dbReference>
<proteinExistence type="predicted"/>
<gene>
    <name evidence="21" type="ORF">IPJ48_01030</name>
</gene>
<organism evidence="21 22">
    <name type="scientific">Candidatus Propionivibrio dominans</name>
    <dbReference type="NCBI Taxonomy" id="2954373"/>
    <lineage>
        <taxon>Bacteria</taxon>
        <taxon>Pseudomonadati</taxon>
        <taxon>Pseudomonadota</taxon>
        <taxon>Betaproteobacteria</taxon>
        <taxon>Rhodocyclales</taxon>
        <taxon>Rhodocyclaceae</taxon>
        <taxon>Propionivibrio</taxon>
    </lineage>
</organism>
<evidence type="ECO:0000256" key="9">
    <source>
        <dbReference type="ARBA" id="ARBA00022777"/>
    </source>
</evidence>
<reference evidence="21" key="1">
    <citation type="submission" date="2020-10" db="EMBL/GenBank/DDBJ databases">
        <title>Connecting structure to function with the recovery of over 1000 high-quality activated sludge metagenome-assembled genomes encoding full-length rRNA genes using long-read sequencing.</title>
        <authorList>
            <person name="Singleton C.M."/>
            <person name="Petriglieri F."/>
            <person name="Kristensen J.M."/>
            <person name="Kirkegaard R.H."/>
            <person name="Michaelsen T.Y."/>
            <person name="Andersen M.H."/>
            <person name="Karst S.M."/>
            <person name="Dueholm M.S."/>
            <person name="Nielsen P.H."/>
            <person name="Albertsen M."/>
        </authorList>
    </citation>
    <scope>NUCLEOTIDE SEQUENCE</scope>
    <source>
        <strain evidence="21">EsbW_18-Q3-R4-48_MAXAC.044</strain>
    </source>
</reference>
<dbReference type="EC" id="2.7.13.3" evidence="3"/>
<feature type="transmembrane region" description="Helical" evidence="17">
    <location>
        <begin position="242"/>
        <end position="260"/>
    </location>
</feature>
<evidence type="ECO:0000256" key="7">
    <source>
        <dbReference type="ARBA" id="ARBA00022692"/>
    </source>
</evidence>
<keyword evidence="7 17" id="KW-0812">Transmembrane</keyword>
<keyword evidence="13 17" id="KW-0472">Membrane</keyword>
<dbReference type="Pfam" id="PF00512">
    <property type="entry name" value="HisKA"/>
    <property type="match status" value="1"/>
</dbReference>
<dbReference type="Gene3D" id="1.10.287.130">
    <property type="match status" value="1"/>
</dbReference>
<keyword evidence="10" id="KW-0067">ATP-binding</keyword>
<comment type="caution">
    <text evidence="21">The sequence shown here is derived from an EMBL/GenBank/DDBJ whole genome shotgun (WGS) entry which is preliminary data.</text>
</comment>
<dbReference type="PROSITE" id="PS50109">
    <property type="entry name" value="HIS_KIN"/>
    <property type="match status" value="1"/>
</dbReference>
<evidence type="ECO:0000256" key="11">
    <source>
        <dbReference type="ARBA" id="ARBA00022989"/>
    </source>
</evidence>
<dbReference type="InterPro" id="IPR003661">
    <property type="entry name" value="HisK_dim/P_dom"/>
</dbReference>
<dbReference type="FunFam" id="1.10.287.130:FF:000004">
    <property type="entry name" value="Ethylene receptor 1"/>
    <property type="match status" value="1"/>
</dbReference>
<dbReference type="SUPFAM" id="SSF55785">
    <property type="entry name" value="PYP-like sensor domain (PAS domain)"/>
    <property type="match status" value="1"/>
</dbReference>
<evidence type="ECO:0000256" key="10">
    <source>
        <dbReference type="ARBA" id="ARBA00022840"/>
    </source>
</evidence>
<name>A0A9D7F8I1_9RHOO</name>
<evidence type="ECO:0000259" key="19">
    <source>
        <dbReference type="PROSITE" id="PS50112"/>
    </source>
</evidence>
<feature type="domain" description="PAS" evidence="19">
    <location>
        <begin position="607"/>
        <end position="652"/>
    </location>
</feature>
<dbReference type="InterPro" id="IPR029151">
    <property type="entry name" value="Sensor-like_sf"/>
</dbReference>
<evidence type="ECO:0000256" key="4">
    <source>
        <dbReference type="ARBA" id="ARBA00022475"/>
    </source>
</evidence>
<feature type="transmembrane region" description="Helical" evidence="17">
    <location>
        <begin position="103"/>
        <end position="123"/>
    </location>
</feature>
<sequence>MNEFFQAQLDYIFFFYGLGFVLLGAVALALGRGIQGTQAELRWRLLALFGLSHGLNEWLDLVALSTGDSAAFKWARLVVMALSFVFLLEFARSASRGAAGRPLARLIHLPLLLSVIVAGLLWGQGGANVFTRYLLALPAGLWAGAILFRHAGKLPDGARGWLASAGIAMGLYAVAAGAIVPGAAFPPANLINHQAFFDLTGTPIQLWRGLLACWIALAVWESSRAALALGDSPLPGKGRLDYFHWMAIVLLLILAAGWAATDRLGKMYEEDARDEASDDLSVLHTGIAAQLTPLEQFAEALSSYQPVLDMLADTNAQSQQQADATLARYNQVFQASVIYLINASGIVVAASNGGQPDSFVGRDYGFRPYFRQAMAGQRGRYFALGITSGTRGFYTSFPIRDAQGKIVGAAVIKKDIDYMDRQLANYRNAFLVDPDGVVFLSGRQDLLFDALWPLPAALQQDKRASRQFGDARLEPVFGTEPINGARLRYQGEAYGVARQPIGAEGWSLVLLKPMAGLLASRLMAIGITLLLAVLILIFFIVVQIEVRNAAKLQRRTDDLNAALREAGTASRALHENEQRLLATNLELRQMAEQIRRDAERWHDFSLSASDWFWETDAQQRFCYFSDNFEEVYGLPPEQLLGRSRKELLEATDLTPPHLIQAHLAQLETHLPFRDFEYQVRGNDGALRWIAVSGTSYFDAQGGFAGYRGTGSIITERKRLERELLDHQAQLEVKIRRRTRDLQQARDAAEAANRAKTQFLANMSHELRTPLNAILGMAQIVGNTLAEPQLRRQVDTIAQAGRRLLGLVNQVLDMSRLEADTLPIEARDFALRSVFDAAESSLREHAEAKGLRLAREIDPALPPALRGDPLRLEQILTNLLDNAVKFSAQGRITLRARLVEAARDDILLRFEVEDQGIGIDAAQQATVFASFEQSDGSTTRKYGGMGLGLAVSKQLVRVHGRGNRGQQPAGAGQYLLGGDSIAAQQRAV</sequence>
<evidence type="ECO:0000313" key="21">
    <source>
        <dbReference type="EMBL" id="MBK7421778.1"/>
    </source>
</evidence>
<keyword evidence="11 17" id="KW-1133">Transmembrane helix</keyword>
<dbReference type="PROSITE" id="PS50113">
    <property type="entry name" value="PAC"/>
    <property type="match status" value="1"/>
</dbReference>
<evidence type="ECO:0000256" key="12">
    <source>
        <dbReference type="ARBA" id="ARBA00023012"/>
    </source>
</evidence>
<evidence type="ECO:0000256" key="6">
    <source>
        <dbReference type="ARBA" id="ARBA00022679"/>
    </source>
</evidence>
<dbReference type="Pfam" id="PF08447">
    <property type="entry name" value="PAS_3"/>
    <property type="match status" value="1"/>
</dbReference>
<protein>
    <recommendedName>
        <fullName evidence="15">Virulence sensor protein BvgS</fullName>
        <ecNumber evidence="3">2.7.13.3</ecNumber>
    </recommendedName>
</protein>
<comment type="subcellular location">
    <subcellularLocation>
        <location evidence="2">Cell membrane</location>
        <topology evidence="2">Multi-pass membrane protein</topology>
    </subcellularLocation>
</comment>
<dbReference type="GO" id="GO:0005886">
    <property type="term" value="C:plasma membrane"/>
    <property type="evidence" value="ECO:0007669"/>
    <property type="project" value="UniProtKB-SubCell"/>
</dbReference>
<dbReference type="GO" id="GO:0005524">
    <property type="term" value="F:ATP binding"/>
    <property type="evidence" value="ECO:0007669"/>
    <property type="project" value="UniProtKB-KW"/>
</dbReference>
<accession>A0A9D7F8I1</accession>
<dbReference type="PRINTS" id="PR00344">
    <property type="entry name" value="BCTRLSENSOR"/>
</dbReference>
<dbReference type="InterPro" id="IPR004358">
    <property type="entry name" value="Sig_transdc_His_kin-like_C"/>
</dbReference>
<dbReference type="InterPro" id="IPR036890">
    <property type="entry name" value="HATPase_C_sf"/>
</dbReference>
<keyword evidence="16" id="KW-0175">Coiled coil</keyword>
<dbReference type="SMART" id="SM00086">
    <property type="entry name" value="PAC"/>
    <property type="match status" value="1"/>
</dbReference>
<evidence type="ECO:0000256" key="15">
    <source>
        <dbReference type="ARBA" id="ARBA00070152"/>
    </source>
</evidence>
<feature type="coiled-coil region" evidence="16">
    <location>
        <begin position="716"/>
        <end position="761"/>
    </location>
</feature>
<feature type="transmembrane region" description="Helical" evidence="17">
    <location>
        <begin position="12"/>
        <end position="31"/>
    </location>
</feature>
<keyword evidence="9" id="KW-0418">Kinase</keyword>
<dbReference type="PANTHER" id="PTHR43047">
    <property type="entry name" value="TWO-COMPONENT HISTIDINE PROTEIN KINASE"/>
    <property type="match status" value="1"/>
</dbReference>
<evidence type="ECO:0000259" key="18">
    <source>
        <dbReference type="PROSITE" id="PS50109"/>
    </source>
</evidence>
<dbReference type="CDD" id="cd12914">
    <property type="entry name" value="PDC1_DGC_like"/>
    <property type="match status" value="1"/>
</dbReference>
<comment type="catalytic activity">
    <reaction evidence="1">
        <text>ATP + protein L-histidine = ADP + protein N-phospho-L-histidine.</text>
        <dbReference type="EC" id="2.7.13.3"/>
    </reaction>
</comment>
<dbReference type="EMBL" id="JADJNC010000003">
    <property type="protein sequence ID" value="MBK7421778.1"/>
    <property type="molecule type" value="Genomic_DNA"/>
</dbReference>
<dbReference type="AlphaFoldDB" id="A0A9D7F8I1"/>